<feature type="compositionally biased region" description="Polar residues" evidence="1">
    <location>
        <begin position="49"/>
        <end position="60"/>
    </location>
</feature>
<dbReference type="Pfam" id="PF03385">
    <property type="entry name" value="STELLO"/>
    <property type="match status" value="1"/>
</dbReference>
<accession>A0AAD2JNV6</accession>
<evidence type="ECO:0008006" key="5">
    <source>
        <dbReference type="Google" id="ProtNLM"/>
    </source>
</evidence>
<dbReference type="Proteomes" id="UP001295423">
    <property type="component" value="Unassembled WGS sequence"/>
</dbReference>
<dbReference type="InterPro" id="IPR005049">
    <property type="entry name" value="STL-like"/>
</dbReference>
<evidence type="ECO:0000313" key="4">
    <source>
        <dbReference type="Proteomes" id="UP001295423"/>
    </source>
</evidence>
<keyword evidence="4" id="KW-1185">Reference proteome</keyword>
<dbReference type="EMBL" id="CAKOGP040002314">
    <property type="protein sequence ID" value="CAJ1967234.1"/>
    <property type="molecule type" value="Genomic_DNA"/>
</dbReference>
<dbReference type="AlphaFoldDB" id="A0AAD2JNV6"/>
<dbReference type="PANTHER" id="PTHR31362:SF0">
    <property type="entry name" value="EXOSTOSIN DOMAIN-CONTAINING PROTEIN-RELATED"/>
    <property type="match status" value="1"/>
</dbReference>
<evidence type="ECO:0000256" key="1">
    <source>
        <dbReference type="SAM" id="MobiDB-lite"/>
    </source>
</evidence>
<sequence>MKRNQTAAALLIVVGLLIIRNANFSAEISNLLRSGNDADRNNFGVRSEPPTNDDTLNKNSLNNAHTEQTIQLPSAQSVIPDQSSGKGFKGEKIRDFSSPRAELRKASDSNESLPWENDFKAKCIKWGVVTTIFDPTEAISRVSNLPEWCLVVVADTKTPTNYMEAFETMGGATEVTFFFSSELQNTWEHLDGPIGDFVRTMPLGHVGRKNLGYLFAILHGADFLFDFDDAKFIKVDEVTGKPVEILPSIETIDNVAIAISGPLAFNPYPMMNMSVPAPSWARGFPLQYINDTATQGRAFFQQSMPFVSKSHSIGVIQFLVDGNPDVDTNHRMMHPLPMTFDNSENATNVLVPKHAYCPYNAQATIHTQPALWATLLPTTVPHRVSDIWRSYFAQCIFADSNLRLVFAPPKIEQQIPTERDILADSSAENDLNIKSGKLIHFLSTWDSEHLHFPERVEQLWIDLYERSYIELDDVVAMQKWLKALVAMDYQFPDLKPRFRNVAMMGQFNDAHSHIATTQIMIWSQKQRERFQIAIAAAPVEKAQLAYLEAQHIEVLQSYQLKPIGIGALCCKKLSFECCDDMGYYNPMSNLMRTLLRFGNSSTIEAVLYAHDDALLNLTELSEGRYPFPTDKIIANRQLSEVDNVEYVDLRTIPDRAKAQRFSHRVFPNGTVSDVDKTIFVNNSSELSKKIPKLHDKWERWGHTYCAPAQQQMAMDPEFAKYLDPDGSAWFPFHTQSDFLMVPTKYAEPFAEAVNIHLKYLVWLECAIGKIVDILQQQLQAPTRLVYLCTKFKSKYRGWFSPIYDCNKSNDTIAVFHPLKWRKRFDVFWENSDLINFPLEAQ</sequence>
<feature type="chain" id="PRO_5042174024" description="Protein xylosyltransferase" evidence="2">
    <location>
        <begin position="26"/>
        <end position="841"/>
    </location>
</feature>
<protein>
    <recommendedName>
        <fullName evidence="5">Protein xylosyltransferase</fullName>
    </recommendedName>
</protein>
<dbReference type="PANTHER" id="PTHR31362">
    <property type="entry name" value="GLYCOSYLTRANSFERASE STELLO1-RELATED"/>
    <property type="match status" value="1"/>
</dbReference>
<gene>
    <name evidence="3" type="ORF">CYCCA115_LOCUS22679</name>
</gene>
<keyword evidence="2" id="KW-0732">Signal</keyword>
<name>A0AAD2JNV6_9STRA</name>
<evidence type="ECO:0000313" key="3">
    <source>
        <dbReference type="EMBL" id="CAJ1967234.1"/>
    </source>
</evidence>
<comment type="caution">
    <text evidence="3">The sequence shown here is derived from an EMBL/GenBank/DDBJ whole genome shotgun (WGS) entry which is preliminary data.</text>
</comment>
<proteinExistence type="predicted"/>
<organism evidence="3 4">
    <name type="scientific">Cylindrotheca closterium</name>
    <dbReference type="NCBI Taxonomy" id="2856"/>
    <lineage>
        <taxon>Eukaryota</taxon>
        <taxon>Sar</taxon>
        <taxon>Stramenopiles</taxon>
        <taxon>Ochrophyta</taxon>
        <taxon>Bacillariophyta</taxon>
        <taxon>Bacillariophyceae</taxon>
        <taxon>Bacillariophycidae</taxon>
        <taxon>Bacillariales</taxon>
        <taxon>Bacillariaceae</taxon>
        <taxon>Cylindrotheca</taxon>
    </lineage>
</organism>
<evidence type="ECO:0000256" key="2">
    <source>
        <dbReference type="SAM" id="SignalP"/>
    </source>
</evidence>
<feature type="signal peptide" evidence="2">
    <location>
        <begin position="1"/>
        <end position="25"/>
    </location>
</feature>
<feature type="region of interest" description="Disordered" evidence="1">
    <location>
        <begin position="37"/>
        <end position="60"/>
    </location>
</feature>
<reference evidence="3" key="1">
    <citation type="submission" date="2023-08" db="EMBL/GenBank/DDBJ databases">
        <authorList>
            <person name="Audoor S."/>
            <person name="Bilcke G."/>
        </authorList>
    </citation>
    <scope>NUCLEOTIDE SEQUENCE</scope>
</reference>